<accession>A0AAQ3TEP7</accession>
<evidence type="ECO:0000313" key="2">
    <source>
        <dbReference type="EMBL" id="WVZ71419.1"/>
    </source>
</evidence>
<feature type="region of interest" description="Disordered" evidence="1">
    <location>
        <begin position="56"/>
        <end position="83"/>
    </location>
</feature>
<feature type="compositionally biased region" description="Basic and acidic residues" evidence="1">
    <location>
        <begin position="56"/>
        <end position="81"/>
    </location>
</feature>
<dbReference type="Proteomes" id="UP001341281">
    <property type="component" value="Chromosome 04"/>
</dbReference>
<evidence type="ECO:0000256" key="1">
    <source>
        <dbReference type="SAM" id="MobiDB-lite"/>
    </source>
</evidence>
<proteinExistence type="predicted"/>
<dbReference type="EMBL" id="CP144748">
    <property type="protein sequence ID" value="WVZ71419.1"/>
    <property type="molecule type" value="Genomic_DNA"/>
</dbReference>
<reference evidence="2 3" key="1">
    <citation type="submission" date="2024-02" db="EMBL/GenBank/DDBJ databases">
        <title>High-quality chromosome-scale genome assembly of Pensacola bahiagrass (Paspalum notatum Flugge var. saurae).</title>
        <authorList>
            <person name="Vega J.M."/>
            <person name="Podio M."/>
            <person name="Orjuela J."/>
            <person name="Siena L.A."/>
            <person name="Pessino S.C."/>
            <person name="Combes M.C."/>
            <person name="Mariac C."/>
            <person name="Albertini E."/>
            <person name="Pupilli F."/>
            <person name="Ortiz J.P.A."/>
            <person name="Leblanc O."/>
        </authorList>
    </citation>
    <scope>NUCLEOTIDE SEQUENCE [LARGE SCALE GENOMIC DNA]</scope>
    <source>
        <strain evidence="2">R1</strain>
        <tissue evidence="2">Leaf</tissue>
    </source>
</reference>
<protein>
    <submittedName>
        <fullName evidence="2">Uncharacterized protein</fullName>
    </submittedName>
</protein>
<organism evidence="2 3">
    <name type="scientific">Paspalum notatum var. saurae</name>
    <dbReference type="NCBI Taxonomy" id="547442"/>
    <lineage>
        <taxon>Eukaryota</taxon>
        <taxon>Viridiplantae</taxon>
        <taxon>Streptophyta</taxon>
        <taxon>Embryophyta</taxon>
        <taxon>Tracheophyta</taxon>
        <taxon>Spermatophyta</taxon>
        <taxon>Magnoliopsida</taxon>
        <taxon>Liliopsida</taxon>
        <taxon>Poales</taxon>
        <taxon>Poaceae</taxon>
        <taxon>PACMAD clade</taxon>
        <taxon>Panicoideae</taxon>
        <taxon>Andropogonodae</taxon>
        <taxon>Paspaleae</taxon>
        <taxon>Paspalinae</taxon>
        <taxon>Paspalum</taxon>
    </lineage>
</organism>
<name>A0AAQ3TEP7_PASNO</name>
<sequence>MPRLVGQPPRIAMDILDFVLEGGSAESFFLDRTQVGDRQPHVAGNFLVEVGSEKASKEDIGRRNSERRDAGDGGRAWEADRWGPPVKTDQKILFALV</sequence>
<keyword evidence="3" id="KW-1185">Reference proteome</keyword>
<evidence type="ECO:0000313" key="3">
    <source>
        <dbReference type="Proteomes" id="UP001341281"/>
    </source>
</evidence>
<dbReference type="AlphaFoldDB" id="A0AAQ3TEP7"/>
<gene>
    <name evidence="2" type="ORF">U9M48_020009</name>
</gene>